<dbReference type="InterPro" id="IPR029058">
    <property type="entry name" value="AB_hydrolase_fold"/>
</dbReference>
<dbReference type="OrthoDB" id="9769481at2"/>
<dbReference type="EMBL" id="SLUO01000013">
    <property type="protein sequence ID" value="TCL55918.1"/>
    <property type="molecule type" value="Genomic_DNA"/>
</dbReference>
<evidence type="ECO:0000256" key="1">
    <source>
        <dbReference type="SAM" id="MobiDB-lite"/>
    </source>
</evidence>
<dbReference type="Pfam" id="PF11187">
    <property type="entry name" value="Mbeg1-like"/>
    <property type="match status" value="1"/>
</dbReference>
<gene>
    <name evidence="2" type="ORF">EDD76_11352</name>
</gene>
<dbReference type="RefSeq" id="WP_051869267.1">
    <property type="nucleotide sequence ID" value="NZ_JPNB01000001.1"/>
</dbReference>
<feature type="region of interest" description="Disordered" evidence="1">
    <location>
        <begin position="364"/>
        <end position="388"/>
    </location>
</feature>
<proteinExistence type="predicted"/>
<dbReference type="STRING" id="1469948.GCA_000732725_00639"/>
<accession>A0A4R1QQ89</accession>
<name>A0A4R1QQ89_9FIRM</name>
<sequence length="388" mass="44482">MGTIIDYLKEYGDYTFAKRPMNEVDSLVLCQFSYLKFDGIVPDVLEDKPFVTIEYLNRHQEKEKLFADERYKEENTALFAGMLGSARYGSLKMNYYVNLIEPERETQFSAVTYLLEDKTVYLAYRGTDETIVGWKEDFNLAFSEPVPGQRYSVEYMKTVARKFSKEFYVGGHSKGGNFAVFASMNCGPEIQKRIVKIFSHDGPGFRPEIRERGQYEKIADRVVRILPHSSIVGMLFGAHEDGYIVVESKTFGLLQHDPYTWLIKDDAFVKAKDIYKSRRFMDDALNDWILSLDEEHIHSFVDTLYDVVSASEAATLIDFTADWKKSMLAVVGAVKGLDAETAGMMKKIIVSLFEVAGAKAKEELQERSEKRRRRKEIQAPAVSHKDKK</sequence>
<dbReference type="InterPro" id="IPR024499">
    <property type="entry name" value="Mbeg1-like"/>
</dbReference>
<dbReference type="AlphaFoldDB" id="A0A4R1QQ89"/>
<comment type="caution">
    <text evidence="2">The sequence shown here is derived from an EMBL/GenBank/DDBJ whole genome shotgun (WGS) entry which is preliminary data.</text>
</comment>
<keyword evidence="3" id="KW-1185">Reference proteome</keyword>
<protein>
    <submittedName>
        <fullName evidence="2">DUF2974 family protein</fullName>
    </submittedName>
</protein>
<reference evidence="2 3" key="1">
    <citation type="submission" date="2019-03" db="EMBL/GenBank/DDBJ databases">
        <title>Genomic Encyclopedia of Type Strains, Phase IV (KMG-IV): sequencing the most valuable type-strain genomes for metagenomic binning, comparative biology and taxonomic classification.</title>
        <authorList>
            <person name="Goeker M."/>
        </authorList>
    </citation>
    <scope>NUCLEOTIDE SEQUENCE [LARGE SCALE GENOMIC DNA]</scope>
    <source>
        <strain evidence="2 3">DSM 100556</strain>
    </source>
</reference>
<organism evidence="2 3">
    <name type="scientific">Kineothrix alysoides</name>
    <dbReference type="NCBI Taxonomy" id="1469948"/>
    <lineage>
        <taxon>Bacteria</taxon>
        <taxon>Bacillati</taxon>
        <taxon>Bacillota</taxon>
        <taxon>Clostridia</taxon>
        <taxon>Lachnospirales</taxon>
        <taxon>Lachnospiraceae</taxon>
        <taxon>Kineothrix</taxon>
    </lineage>
</organism>
<dbReference type="Proteomes" id="UP000295718">
    <property type="component" value="Unassembled WGS sequence"/>
</dbReference>
<evidence type="ECO:0000313" key="3">
    <source>
        <dbReference type="Proteomes" id="UP000295718"/>
    </source>
</evidence>
<dbReference type="SUPFAM" id="SSF53474">
    <property type="entry name" value="alpha/beta-Hydrolases"/>
    <property type="match status" value="1"/>
</dbReference>
<evidence type="ECO:0000313" key="2">
    <source>
        <dbReference type="EMBL" id="TCL55918.1"/>
    </source>
</evidence>